<dbReference type="EC" id="5.1.1.-" evidence="3"/>
<comment type="similarity">
    <text evidence="1">Belongs to the aspartate/glutamate racemases family.</text>
</comment>
<dbReference type="RefSeq" id="WP_127978998.1">
    <property type="nucleotide sequence ID" value="NZ_JBBJUN010000001.1"/>
</dbReference>
<dbReference type="PANTHER" id="PTHR21198:SF7">
    <property type="entry name" value="ASPARTATE-GLUTAMATE RACEMASE FAMILY"/>
    <property type="match status" value="1"/>
</dbReference>
<dbReference type="PROSITE" id="PS00923">
    <property type="entry name" value="ASP_GLU_RACEMASE_1"/>
    <property type="match status" value="1"/>
</dbReference>
<organism evidence="3 4">
    <name type="scientific">Enterococcus avium</name>
    <name type="common">Streptococcus avium</name>
    <dbReference type="NCBI Taxonomy" id="33945"/>
    <lineage>
        <taxon>Bacteria</taxon>
        <taxon>Bacillati</taxon>
        <taxon>Bacillota</taxon>
        <taxon>Bacilli</taxon>
        <taxon>Lactobacillales</taxon>
        <taxon>Enterococcaceae</taxon>
        <taxon>Enterococcus</taxon>
    </lineage>
</organism>
<proteinExistence type="inferred from homology"/>
<dbReference type="Proteomes" id="UP000288388">
    <property type="component" value="Unassembled WGS sequence"/>
</dbReference>
<dbReference type="SUPFAM" id="SSF53681">
    <property type="entry name" value="Aspartate/glutamate racemase"/>
    <property type="match status" value="2"/>
</dbReference>
<keyword evidence="2 3" id="KW-0413">Isomerase</keyword>
<evidence type="ECO:0000313" key="3">
    <source>
        <dbReference type="EMBL" id="RVU95150.1"/>
    </source>
</evidence>
<name>A0A437UNH2_ENTAV</name>
<dbReference type="NCBIfam" id="TIGR00035">
    <property type="entry name" value="asp_race"/>
    <property type="match status" value="1"/>
</dbReference>
<gene>
    <name evidence="3" type="ORF">EK398_10100</name>
</gene>
<dbReference type="Gene3D" id="3.40.50.1860">
    <property type="match status" value="2"/>
</dbReference>
<dbReference type="PANTHER" id="PTHR21198">
    <property type="entry name" value="GLUTAMATE RACEMASE"/>
    <property type="match status" value="1"/>
</dbReference>
<dbReference type="EMBL" id="RYZS01000001">
    <property type="protein sequence ID" value="RVU95150.1"/>
    <property type="molecule type" value="Genomic_DNA"/>
</dbReference>
<evidence type="ECO:0000256" key="1">
    <source>
        <dbReference type="ARBA" id="ARBA00007847"/>
    </source>
</evidence>
<evidence type="ECO:0000313" key="4">
    <source>
        <dbReference type="Proteomes" id="UP000288388"/>
    </source>
</evidence>
<reference evidence="3 4" key="1">
    <citation type="submission" date="2018-12" db="EMBL/GenBank/DDBJ databases">
        <title>A novel vanA-carrying plasmid in a clinical isolate of Enterococcus avium.</title>
        <authorList>
            <person name="Bernasconi O.J."/>
            <person name="Luzzaro F."/>
            <person name="Endimiani A."/>
        </authorList>
    </citation>
    <scope>NUCLEOTIDE SEQUENCE [LARGE SCALE GENOMIC DNA]</scope>
    <source>
        <strain evidence="3 4">LC0559/18</strain>
    </source>
</reference>
<protein>
    <submittedName>
        <fullName evidence="3">Amino acid racemase</fullName>
        <ecNumber evidence="3">5.1.1.-</ecNumber>
    </submittedName>
</protein>
<comment type="caution">
    <text evidence="3">The sequence shown here is derived from an EMBL/GenBank/DDBJ whole genome shotgun (WGS) entry which is preliminary data.</text>
</comment>
<dbReference type="InterPro" id="IPR001920">
    <property type="entry name" value="Asp/Glu_race"/>
</dbReference>
<accession>A0A437UNH2</accession>
<dbReference type="GO" id="GO:0047661">
    <property type="term" value="F:amino-acid racemase activity"/>
    <property type="evidence" value="ECO:0007669"/>
    <property type="project" value="InterPro"/>
</dbReference>
<evidence type="ECO:0000256" key="2">
    <source>
        <dbReference type="ARBA" id="ARBA00023235"/>
    </source>
</evidence>
<dbReference type="Pfam" id="PF01177">
    <property type="entry name" value="Asp_Glu_race"/>
    <property type="match status" value="1"/>
</dbReference>
<dbReference type="InterPro" id="IPR015942">
    <property type="entry name" value="Asp/Glu/hydantoin_racemase"/>
</dbReference>
<sequence length="237" mass="26932">MENFFSILGGMGTMATESFIRILNQRTQAHNDQEYLNYVMFNHATVPDRTAYILDNKAANPLPFLLDDIEKQNLLQPDFIVLTCNTAHYFFEQLQGATKIPLLHMPREAVNEVTKNHQKGDKIAVLATAGTMSAKVYQSELEIKGYEVLVPEKELQDKVNHLIYHDVKENDFINSELYLEILSDVFEKYGCQNAILGCTELSLVQELTKDVPYSVIDAQSILADRTIELALKNRSSK</sequence>
<dbReference type="AlphaFoldDB" id="A0A437UNH2"/>
<dbReference type="InterPro" id="IPR004380">
    <property type="entry name" value="Asp_race"/>
</dbReference>
<dbReference type="InterPro" id="IPR018187">
    <property type="entry name" value="Asp/Glu_racemase_AS_1"/>
</dbReference>